<sequence>MPTVIGDCPVFIQIKGPSEITRATKIWPTSKPASFDRKTLLPMMLTVGNVRRGRAHCQQVDSEALHRQWTRTATTPLPSSRLRRGDLSAIVDSEVLKKCELDAHRRRTPVNSGSRPPSSPLQKKNQGNDAFTELHCRCQTSTGTEPPVRKRTWYGIAPS</sequence>
<feature type="region of interest" description="Disordered" evidence="1">
    <location>
        <begin position="102"/>
        <end position="159"/>
    </location>
</feature>
<proteinExistence type="predicted"/>
<dbReference type="AlphaFoldDB" id="A0A6A6XVW0"/>
<dbReference type="EMBL" id="MU001760">
    <property type="protein sequence ID" value="KAF2799707.1"/>
    <property type="molecule type" value="Genomic_DNA"/>
</dbReference>
<gene>
    <name evidence="2" type="ORF">K505DRAFT_356404</name>
</gene>
<reference evidence="2" key="1">
    <citation type="journal article" date="2020" name="Stud. Mycol.">
        <title>101 Dothideomycetes genomes: a test case for predicting lifestyles and emergence of pathogens.</title>
        <authorList>
            <person name="Haridas S."/>
            <person name="Albert R."/>
            <person name="Binder M."/>
            <person name="Bloem J."/>
            <person name="Labutti K."/>
            <person name="Salamov A."/>
            <person name="Andreopoulos B."/>
            <person name="Baker S."/>
            <person name="Barry K."/>
            <person name="Bills G."/>
            <person name="Bluhm B."/>
            <person name="Cannon C."/>
            <person name="Castanera R."/>
            <person name="Culley D."/>
            <person name="Daum C."/>
            <person name="Ezra D."/>
            <person name="Gonzalez J."/>
            <person name="Henrissat B."/>
            <person name="Kuo A."/>
            <person name="Liang C."/>
            <person name="Lipzen A."/>
            <person name="Lutzoni F."/>
            <person name="Magnuson J."/>
            <person name="Mondo S."/>
            <person name="Nolan M."/>
            <person name="Ohm R."/>
            <person name="Pangilinan J."/>
            <person name="Park H.-J."/>
            <person name="Ramirez L."/>
            <person name="Alfaro M."/>
            <person name="Sun H."/>
            <person name="Tritt A."/>
            <person name="Yoshinaga Y."/>
            <person name="Zwiers L.-H."/>
            <person name="Turgeon B."/>
            <person name="Goodwin S."/>
            <person name="Spatafora J."/>
            <person name="Crous P."/>
            <person name="Grigoriev I."/>
        </authorList>
    </citation>
    <scope>NUCLEOTIDE SEQUENCE</scope>
    <source>
        <strain evidence="2">CBS 109.77</strain>
    </source>
</reference>
<accession>A0A6A6XVW0</accession>
<evidence type="ECO:0000256" key="1">
    <source>
        <dbReference type="SAM" id="MobiDB-lite"/>
    </source>
</evidence>
<feature type="compositionally biased region" description="Polar residues" evidence="1">
    <location>
        <begin position="109"/>
        <end position="129"/>
    </location>
</feature>
<organism evidence="2 3">
    <name type="scientific">Melanomma pulvis-pyrius CBS 109.77</name>
    <dbReference type="NCBI Taxonomy" id="1314802"/>
    <lineage>
        <taxon>Eukaryota</taxon>
        <taxon>Fungi</taxon>
        <taxon>Dikarya</taxon>
        <taxon>Ascomycota</taxon>
        <taxon>Pezizomycotina</taxon>
        <taxon>Dothideomycetes</taxon>
        <taxon>Pleosporomycetidae</taxon>
        <taxon>Pleosporales</taxon>
        <taxon>Melanommataceae</taxon>
        <taxon>Melanomma</taxon>
    </lineage>
</organism>
<protein>
    <submittedName>
        <fullName evidence="2">Uncharacterized protein</fullName>
    </submittedName>
</protein>
<keyword evidence="3" id="KW-1185">Reference proteome</keyword>
<evidence type="ECO:0000313" key="2">
    <source>
        <dbReference type="EMBL" id="KAF2799707.1"/>
    </source>
</evidence>
<name>A0A6A6XVW0_9PLEO</name>
<evidence type="ECO:0000313" key="3">
    <source>
        <dbReference type="Proteomes" id="UP000799757"/>
    </source>
</evidence>
<dbReference type="Proteomes" id="UP000799757">
    <property type="component" value="Unassembled WGS sequence"/>
</dbReference>